<organism evidence="1 2">
    <name type="scientific">Coemansia brasiliensis</name>
    <dbReference type="NCBI Taxonomy" id="2650707"/>
    <lineage>
        <taxon>Eukaryota</taxon>
        <taxon>Fungi</taxon>
        <taxon>Fungi incertae sedis</taxon>
        <taxon>Zoopagomycota</taxon>
        <taxon>Kickxellomycotina</taxon>
        <taxon>Kickxellomycetes</taxon>
        <taxon>Kickxellales</taxon>
        <taxon>Kickxellaceae</taxon>
        <taxon>Coemansia</taxon>
    </lineage>
</organism>
<reference evidence="1" key="1">
    <citation type="submission" date="2022-07" db="EMBL/GenBank/DDBJ databases">
        <title>Phylogenomic reconstructions and comparative analyses of Kickxellomycotina fungi.</title>
        <authorList>
            <person name="Reynolds N.K."/>
            <person name="Stajich J.E."/>
            <person name="Barry K."/>
            <person name="Grigoriev I.V."/>
            <person name="Crous P."/>
            <person name="Smith M.E."/>
        </authorList>
    </citation>
    <scope>NUCLEOTIDE SEQUENCE</scope>
    <source>
        <strain evidence="1">NRRL 1566</strain>
    </source>
</reference>
<evidence type="ECO:0000313" key="1">
    <source>
        <dbReference type="EMBL" id="KAJ2851480.1"/>
    </source>
</evidence>
<accession>A0A9W8ICE5</accession>
<dbReference type="Proteomes" id="UP001139887">
    <property type="component" value="Unassembled WGS sequence"/>
</dbReference>
<proteinExistence type="predicted"/>
<sequence length="230" mass="26297">MIPMYLFIWSSWEPNNTAEENPSLLACTRIQGEVMKTIIFHEHTVQYSPSNRYVASFLKKYIEKIERVPEYQLDDELIEFYVGLAATTNLAFAPTGLCYKTYTLDKEQYTRVVLQEEQTMLSQGATGLVTWEAGLRLADFFIEHPGTKIYDPTIVSTLADAIKAMVVSSQQVVYITTVVRNPETFEQFLEAIDQTETLVKSVMSLNDTRMNLLCHPNPISDIRLVLITHK</sequence>
<dbReference type="EMBL" id="JANBUW010000012">
    <property type="protein sequence ID" value="KAJ2851480.1"/>
    <property type="molecule type" value="Genomic_DNA"/>
</dbReference>
<keyword evidence="2" id="KW-1185">Reference proteome</keyword>
<dbReference type="AlphaFoldDB" id="A0A9W8ICE5"/>
<evidence type="ECO:0000313" key="2">
    <source>
        <dbReference type="Proteomes" id="UP001139887"/>
    </source>
</evidence>
<comment type="caution">
    <text evidence="1">The sequence shown here is derived from an EMBL/GenBank/DDBJ whole genome shotgun (WGS) entry which is preliminary data.</text>
</comment>
<gene>
    <name evidence="1" type="ORF">IWW36_001119</name>
</gene>
<dbReference type="OrthoDB" id="194386at2759"/>
<protein>
    <submittedName>
        <fullName evidence="1">Uncharacterized protein</fullName>
    </submittedName>
</protein>
<name>A0A9W8ICE5_9FUNG</name>